<keyword evidence="1" id="KW-0732">Signal</keyword>
<proteinExistence type="predicted"/>
<gene>
    <name evidence="3" type="ORF">MANES_08G122100v8</name>
</gene>
<evidence type="ECO:0000313" key="4">
    <source>
        <dbReference type="Proteomes" id="UP000091857"/>
    </source>
</evidence>
<dbReference type="Gramene" id="Manes.08G122100.1.v8.1">
    <property type="protein sequence ID" value="Manes.08G122100.1.v8.1.CDS"/>
    <property type="gene ID" value="Manes.08G122100.v8.1"/>
</dbReference>
<name>A0A2C9VFN0_MANES</name>
<dbReference type="OMA" id="GVIMPLC"/>
<dbReference type="EMBL" id="CM004394">
    <property type="protein sequence ID" value="OAY44095.1"/>
    <property type="molecule type" value="Genomic_DNA"/>
</dbReference>
<dbReference type="Proteomes" id="UP000091857">
    <property type="component" value="Chromosome 8"/>
</dbReference>
<comment type="caution">
    <text evidence="3">The sequence shown here is derived from an EMBL/GenBank/DDBJ whole genome shotgun (WGS) entry which is preliminary data.</text>
</comment>
<accession>A0A2C9VFN0</accession>
<sequence length="191" mass="20837">MASLKFGLFLLAIFFLSSPARSCGDDDDDLLKCLNCHRAFLDLPTFTKNTKAECLADEVAKNLEKKSCEEAKDSNPYELDKHPELLSKCDINVSHTKDGVVLPVCVPKLDLIAVFTNYTRTYFAKYINDSKFAEAGVASNGDWMVVALSTNTPGGDFAGANGLVSMIGLGHCLVSFLVGMLVFAEVPLGWW</sequence>
<dbReference type="PANTHER" id="PTHR33976">
    <property type="entry name" value="OS07G0645000 PROTEIN"/>
    <property type="match status" value="1"/>
</dbReference>
<protein>
    <recommendedName>
        <fullName evidence="2">Uncharacterized GPI-anchored protein At5g19230-like domain-containing protein</fullName>
    </recommendedName>
</protein>
<reference evidence="4" key="1">
    <citation type="journal article" date="2016" name="Nat. Biotechnol.">
        <title>Sequencing wild and cultivated cassava and related species reveals extensive interspecific hybridization and genetic diversity.</title>
        <authorList>
            <person name="Bredeson J.V."/>
            <person name="Lyons J.B."/>
            <person name="Prochnik S.E."/>
            <person name="Wu G.A."/>
            <person name="Ha C.M."/>
            <person name="Edsinger-Gonzales E."/>
            <person name="Grimwood J."/>
            <person name="Schmutz J."/>
            <person name="Rabbi I.Y."/>
            <person name="Egesi C."/>
            <person name="Nauluvula P."/>
            <person name="Lebot V."/>
            <person name="Ndunguru J."/>
            <person name="Mkamilo G."/>
            <person name="Bart R.S."/>
            <person name="Setter T.L."/>
            <person name="Gleadow R.M."/>
            <person name="Kulakow P."/>
            <person name="Ferguson M.E."/>
            <person name="Rounsley S."/>
            <person name="Rokhsar D.S."/>
        </authorList>
    </citation>
    <scope>NUCLEOTIDE SEQUENCE [LARGE SCALE GENOMIC DNA]</scope>
    <source>
        <strain evidence="4">cv. AM560-2</strain>
    </source>
</reference>
<feature type="signal peptide" evidence="1">
    <location>
        <begin position="1"/>
        <end position="22"/>
    </location>
</feature>
<organism evidence="3 4">
    <name type="scientific">Manihot esculenta</name>
    <name type="common">Cassava</name>
    <name type="synonym">Jatropha manihot</name>
    <dbReference type="NCBI Taxonomy" id="3983"/>
    <lineage>
        <taxon>Eukaryota</taxon>
        <taxon>Viridiplantae</taxon>
        <taxon>Streptophyta</taxon>
        <taxon>Embryophyta</taxon>
        <taxon>Tracheophyta</taxon>
        <taxon>Spermatophyta</taxon>
        <taxon>Magnoliopsida</taxon>
        <taxon>eudicotyledons</taxon>
        <taxon>Gunneridae</taxon>
        <taxon>Pentapetalae</taxon>
        <taxon>rosids</taxon>
        <taxon>fabids</taxon>
        <taxon>Malpighiales</taxon>
        <taxon>Euphorbiaceae</taxon>
        <taxon>Crotonoideae</taxon>
        <taxon>Manihoteae</taxon>
        <taxon>Manihot</taxon>
    </lineage>
</organism>
<dbReference type="AlphaFoldDB" id="A0A2C9VFN0"/>
<evidence type="ECO:0000313" key="3">
    <source>
        <dbReference type="EMBL" id="OAY44095.1"/>
    </source>
</evidence>
<dbReference type="InterPro" id="IPR059083">
    <property type="entry name" value="At5g19230_dom"/>
</dbReference>
<dbReference type="InterPro" id="IPR045285">
    <property type="entry name" value="At5g19230-like"/>
</dbReference>
<evidence type="ECO:0000256" key="1">
    <source>
        <dbReference type="SAM" id="SignalP"/>
    </source>
</evidence>
<evidence type="ECO:0000259" key="2">
    <source>
        <dbReference type="Pfam" id="PF25884"/>
    </source>
</evidence>
<dbReference type="Pfam" id="PF25884">
    <property type="entry name" value="At5g19230"/>
    <property type="match status" value="1"/>
</dbReference>
<feature type="domain" description="Uncharacterized GPI-anchored protein At5g19230-like" evidence="2">
    <location>
        <begin position="27"/>
        <end position="148"/>
    </location>
</feature>
<dbReference type="PANTHER" id="PTHR33976:SF15">
    <property type="entry name" value="GPI-ANCHORED PROTEIN"/>
    <property type="match status" value="1"/>
</dbReference>
<dbReference type="OrthoDB" id="753138at2759"/>
<feature type="chain" id="PRO_5012180699" description="Uncharacterized GPI-anchored protein At5g19230-like domain-containing protein" evidence="1">
    <location>
        <begin position="23"/>
        <end position="191"/>
    </location>
</feature>
<keyword evidence="4" id="KW-1185">Reference proteome</keyword>
<dbReference type="STRING" id="3983.A0A2C9VFN0"/>